<dbReference type="GO" id="GO:0007165">
    <property type="term" value="P:signal transduction"/>
    <property type="evidence" value="ECO:0007669"/>
    <property type="project" value="InterPro"/>
</dbReference>
<feature type="region of interest" description="Disordered" evidence="7">
    <location>
        <begin position="571"/>
        <end position="596"/>
    </location>
</feature>
<reference evidence="10 11" key="1">
    <citation type="submission" date="2014-04" db="EMBL/GenBank/DDBJ databases">
        <authorList>
            <consortium name="DOE Joint Genome Institute"/>
            <person name="Kuo A."/>
            <person name="Zuccaro A."/>
            <person name="Kohler A."/>
            <person name="Nagy L.G."/>
            <person name="Floudas D."/>
            <person name="Copeland A."/>
            <person name="Barry K.W."/>
            <person name="Cichocki N."/>
            <person name="Veneault-Fourrey C."/>
            <person name="LaButti K."/>
            <person name="Lindquist E.A."/>
            <person name="Lipzen A."/>
            <person name="Lundell T."/>
            <person name="Morin E."/>
            <person name="Murat C."/>
            <person name="Sun H."/>
            <person name="Tunlid A."/>
            <person name="Henrissat B."/>
            <person name="Grigoriev I.V."/>
            <person name="Hibbett D.S."/>
            <person name="Martin F."/>
            <person name="Nordberg H.P."/>
            <person name="Cantor M.N."/>
            <person name="Hua S.X."/>
        </authorList>
    </citation>
    <scope>NUCLEOTIDE SEQUENCE [LARGE SCALE GENOMIC DNA]</scope>
    <source>
        <strain evidence="10 11">MAFF 305830</strain>
    </source>
</reference>
<proteinExistence type="predicted"/>
<name>A0A0C2XZF0_SERVB</name>
<dbReference type="PROSITE" id="PS50023">
    <property type="entry name" value="LIM_DOMAIN_2"/>
    <property type="match status" value="1"/>
</dbReference>
<dbReference type="PANTHER" id="PTHR24215">
    <property type="entry name" value="RHO-GTPASE-ACTIVATING PROTEIN LRG1"/>
    <property type="match status" value="1"/>
</dbReference>
<dbReference type="Gene3D" id="2.10.110.10">
    <property type="entry name" value="Cysteine Rich Protein"/>
    <property type="match status" value="4"/>
</dbReference>
<feature type="region of interest" description="Disordered" evidence="7">
    <location>
        <begin position="1187"/>
        <end position="1333"/>
    </location>
</feature>
<accession>A0A0C2XZF0</accession>
<dbReference type="GO" id="GO:0030036">
    <property type="term" value="P:actin cytoskeleton organization"/>
    <property type="evidence" value="ECO:0007669"/>
    <property type="project" value="TreeGrafter"/>
</dbReference>
<evidence type="ECO:0008006" key="12">
    <source>
        <dbReference type="Google" id="ProtNLM"/>
    </source>
</evidence>
<dbReference type="GO" id="GO:0046872">
    <property type="term" value="F:metal ion binding"/>
    <property type="evidence" value="ECO:0007669"/>
    <property type="project" value="UniProtKB-KW"/>
</dbReference>
<dbReference type="Pfam" id="PF00412">
    <property type="entry name" value="LIM"/>
    <property type="match status" value="2"/>
</dbReference>
<evidence type="ECO:0000259" key="8">
    <source>
        <dbReference type="PROSITE" id="PS50023"/>
    </source>
</evidence>
<dbReference type="CDD" id="cd09391">
    <property type="entry name" value="LIM1_Lrg1p_like"/>
    <property type="match status" value="1"/>
</dbReference>
<dbReference type="InterPro" id="IPR001781">
    <property type="entry name" value="Znf_LIM"/>
</dbReference>
<dbReference type="GO" id="GO:0030695">
    <property type="term" value="F:GTPase regulator activity"/>
    <property type="evidence" value="ECO:0007669"/>
    <property type="project" value="UniProtKB-ARBA"/>
</dbReference>
<dbReference type="PROSITE" id="PS50238">
    <property type="entry name" value="RHOGAP"/>
    <property type="match status" value="1"/>
</dbReference>
<dbReference type="Pfam" id="PF00620">
    <property type="entry name" value="RhoGAP"/>
    <property type="match status" value="1"/>
</dbReference>
<evidence type="ECO:0000256" key="3">
    <source>
        <dbReference type="ARBA" id="ARBA00022737"/>
    </source>
</evidence>
<feature type="compositionally biased region" description="Low complexity" evidence="7">
    <location>
        <begin position="774"/>
        <end position="790"/>
    </location>
</feature>
<feature type="compositionally biased region" description="Polar residues" evidence="7">
    <location>
        <begin position="791"/>
        <end position="810"/>
    </location>
</feature>
<dbReference type="PANTHER" id="PTHR24215:SF10">
    <property type="entry name" value="RHO-GTPASE-ACTIVATING PROTEIN LRG1"/>
    <property type="match status" value="1"/>
</dbReference>
<feature type="compositionally biased region" description="Polar residues" evidence="7">
    <location>
        <begin position="1324"/>
        <end position="1333"/>
    </location>
</feature>
<dbReference type="OrthoDB" id="20689at2759"/>
<dbReference type="SUPFAM" id="SSF48350">
    <property type="entry name" value="GTPase activation domain, GAP"/>
    <property type="match status" value="1"/>
</dbReference>
<sequence length="1333" mass="147386">MSARPSDDEGSRSQAWQAKMMNNGQNPSRSVPERSRTLSSSELNAKSGGLQFASTTPDLSSQQSGSGTSNASFKTAYAMSRSEDGHSMSNRGLSTDPAPPTPAAPSQSYCASCGNIVAGQFVRALGVVFHRACFICSDCKTPVAQKFFPIDGPDGRPYPLCETDYFRRLGLLCANCGLALRGSYITACNKKYHIEHFTCSIPSCTTLFGPSDSYYEHDDSVYCHFHYSTRFANKCAGCNTAILKQFVEVNRNMKEDCYHPECYLCHKFWNVKLYAGPRPNSTNIDDVSDQTHPEDAEPLWRAEEDNETAQSIRTKQNRMEQQVYQIWTILSAFEESSASCISDMLRNVSDGHYLDAIRNAEKFILHVEVLFAAIDDLEACFSSRNLKGMSHVREARVLCKKTVDLFTLLQKPNRTQGGTTQELLALVTGLAHYLKVLIRIALTATLKLDREHGKEDSIPQFLDSLNALLMHRGSTAARRVAENPPDDKDDENGVAGTRGVVFGYKSLTPEYAGESPFWPLANGRPPPATMPLSDVCLVCQKTIEEDCVRLGTYQRWHTHCIQCAQCGKAAGEPLPPPKPRTADEKEGGTRSSATRRPPALTREFVFDLEDGAAPPSQPPGSNLESVELITTAPVAIWCLDHRRPYSLSGFQPVTRLEQYSFLLNVALRRLYILLKKPGIIPDMPAATEAERQARRESSEITPIRSVHHLDRKLSATSRIPKRSTIIESPAGNIAQTAMASSQKLSDIQRLPNQSPPNQTRPPVFAPKRQQSLQAIAPSSSSHAPISPSTSGQVPSYSSSPFMNQGRSYTPQPRPELPHTNTQVHVVDHAAPQQPHSPSYILPPDPDAEDGITLADIPHFIEATQHRSLPNAHGRPYIAELSPQELLLSKYAALLIIAKSPLGDPALVEEMIEFLEAKKGGFWNKLFNKGDKKNMKKKGVFCVPLELLAEREGVDSMLGASSVPLRVPSFIDDIVSAMKQMDVSVEGIFRKNGNIRRMNQVIECLDRDPASVDLSQDNPVQLAALLKRFLRDLPDPLMTYKLHKLWIMTQTIPDAEERARLLRMVALLLPRYHRDTLEVLLVFLKWVASFAHVDEETGSKMDLGNLSTVITPSILKANRRDGSRDDSFPGIRVVTELLEEQDELLLVPEEFLPLLQNQNYFTASLDQPRELLKKIDTFNRLRHGQGSFGQLARPAFPPDRSSAPSPAFYSTPANRSNQDLYGPHGSSGLNGAYSGDRSGPMPPSVDYNGKSLPPHPGLQHQPFSAPHPTSRMQDQGNTRPSLDGYWAPTPISNNNDPRRESPISRPSSYLKPSNDSSPVFGAASPSRNSPLGAQ</sequence>
<dbReference type="EMBL" id="KN824277">
    <property type="protein sequence ID" value="KIM34237.1"/>
    <property type="molecule type" value="Genomic_DNA"/>
</dbReference>
<dbReference type="Gene3D" id="1.10.555.10">
    <property type="entry name" value="Rho GTPase activation protein"/>
    <property type="match status" value="1"/>
</dbReference>
<keyword evidence="11" id="KW-1185">Reference proteome</keyword>
<evidence type="ECO:0000256" key="5">
    <source>
        <dbReference type="ARBA" id="ARBA00023242"/>
    </source>
</evidence>
<evidence type="ECO:0000313" key="11">
    <source>
        <dbReference type="Proteomes" id="UP000054097"/>
    </source>
</evidence>
<evidence type="ECO:0000256" key="1">
    <source>
        <dbReference type="ARBA" id="ARBA00004123"/>
    </source>
</evidence>
<dbReference type="SUPFAM" id="SSF57716">
    <property type="entry name" value="Glucocorticoid receptor-like (DNA-binding domain)"/>
    <property type="match status" value="2"/>
</dbReference>
<organism evidence="10 11">
    <name type="scientific">Serendipita vermifera MAFF 305830</name>
    <dbReference type="NCBI Taxonomy" id="933852"/>
    <lineage>
        <taxon>Eukaryota</taxon>
        <taxon>Fungi</taxon>
        <taxon>Dikarya</taxon>
        <taxon>Basidiomycota</taxon>
        <taxon>Agaricomycotina</taxon>
        <taxon>Agaricomycetes</taxon>
        <taxon>Sebacinales</taxon>
        <taxon>Serendipitaceae</taxon>
        <taxon>Serendipita</taxon>
    </lineage>
</organism>
<feature type="region of interest" description="Disordered" evidence="7">
    <location>
        <begin position="720"/>
        <end position="818"/>
    </location>
</feature>
<dbReference type="PROSITE" id="PS00478">
    <property type="entry name" value="LIM_DOMAIN_1"/>
    <property type="match status" value="1"/>
</dbReference>
<evidence type="ECO:0000259" key="9">
    <source>
        <dbReference type="PROSITE" id="PS50238"/>
    </source>
</evidence>
<keyword evidence="2 6" id="KW-0479">Metal-binding</keyword>
<keyword evidence="3" id="KW-0677">Repeat</keyword>
<keyword evidence="4 6" id="KW-0862">Zinc</keyword>
<dbReference type="SMART" id="SM00324">
    <property type="entry name" value="RhoGAP"/>
    <property type="match status" value="1"/>
</dbReference>
<evidence type="ECO:0000256" key="6">
    <source>
        <dbReference type="PROSITE-ProRule" id="PRU00125"/>
    </source>
</evidence>
<keyword evidence="6" id="KW-0440">LIM domain</keyword>
<feature type="domain" description="Rho-GAP" evidence="9">
    <location>
        <begin position="942"/>
        <end position="1144"/>
    </location>
</feature>
<protein>
    <recommendedName>
        <fullName evidence="12">RhoGAP-domain-containing protein</fullName>
    </recommendedName>
</protein>
<feature type="domain" description="LIM zinc-binding" evidence="8">
    <location>
        <begin position="108"/>
        <end position="171"/>
    </location>
</feature>
<dbReference type="STRING" id="933852.A0A0C2XZF0"/>
<evidence type="ECO:0000256" key="2">
    <source>
        <dbReference type="ARBA" id="ARBA00022723"/>
    </source>
</evidence>
<evidence type="ECO:0000256" key="7">
    <source>
        <dbReference type="SAM" id="MobiDB-lite"/>
    </source>
</evidence>
<dbReference type="InterPro" id="IPR008936">
    <property type="entry name" value="Rho_GTPase_activation_prot"/>
</dbReference>
<dbReference type="CDD" id="cd09392">
    <property type="entry name" value="LIM2_Lrg1p_like"/>
    <property type="match status" value="1"/>
</dbReference>
<gene>
    <name evidence="10" type="ORF">M408DRAFT_325693</name>
</gene>
<dbReference type="SMART" id="SM00132">
    <property type="entry name" value="LIM"/>
    <property type="match status" value="3"/>
</dbReference>
<dbReference type="InterPro" id="IPR000198">
    <property type="entry name" value="RhoGAP_dom"/>
</dbReference>
<feature type="compositionally biased region" description="Polar residues" evidence="7">
    <location>
        <begin position="12"/>
        <end position="29"/>
    </location>
</feature>
<dbReference type="HOGENOM" id="CLU_001321_2_1_1"/>
<feature type="compositionally biased region" description="Polar residues" evidence="7">
    <location>
        <begin position="52"/>
        <end position="73"/>
    </location>
</feature>
<comment type="subcellular location">
    <subcellularLocation>
        <location evidence="1">Nucleus</location>
    </subcellularLocation>
</comment>
<keyword evidence="5" id="KW-0539">Nucleus</keyword>
<feature type="region of interest" description="Disordered" evidence="7">
    <location>
        <begin position="1"/>
        <end position="101"/>
    </location>
</feature>
<dbReference type="Proteomes" id="UP000054097">
    <property type="component" value="Unassembled WGS sequence"/>
</dbReference>
<dbReference type="GO" id="GO:0005634">
    <property type="term" value="C:nucleus"/>
    <property type="evidence" value="ECO:0007669"/>
    <property type="project" value="UniProtKB-SubCell"/>
</dbReference>
<feature type="compositionally biased region" description="Basic and acidic residues" evidence="7">
    <location>
        <begin position="1"/>
        <end position="11"/>
    </location>
</feature>
<dbReference type="GO" id="GO:0005737">
    <property type="term" value="C:cytoplasm"/>
    <property type="evidence" value="ECO:0007669"/>
    <property type="project" value="TreeGrafter"/>
</dbReference>
<evidence type="ECO:0000313" key="10">
    <source>
        <dbReference type="EMBL" id="KIM34237.1"/>
    </source>
</evidence>
<feature type="compositionally biased region" description="Polar residues" evidence="7">
    <location>
        <begin position="733"/>
        <end position="757"/>
    </location>
</feature>
<evidence type="ECO:0000256" key="4">
    <source>
        <dbReference type="ARBA" id="ARBA00022833"/>
    </source>
</evidence>
<feature type="compositionally biased region" description="Polar residues" evidence="7">
    <location>
        <begin position="1269"/>
        <end position="1279"/>
    </location>
</feature>
<reference evidence="11" key="2">
    <citation type="submission" date="2015-01" db="EMBL/GenBank/DDBJ databases">
        <title>Evolutionary Origins and Diversification of the Mycorrhizal Mutualists.</title>
        <authorList>
            <consortium name="DOE Joint Genome Institute"/>
            <consortium name="Mycorrhizal Genomics Consortium"/>
            <person name="Kohler A."/>
            <person name="Kuo A."/>
            <person name="Nagy L.G."/>
            <person name="Floudas D."/>
            <person name="Copeland A."/>
            <person name="Barry K.W."/>
            <person name="Cichocki N."/>
            <person name="Veneault-Fourrey C."/>
            <person name="LaButti K."/>
            <person name="Lindquist E.A."/>
            <person name="Lipzen A."/>
            <person name="Lundell T."/>
            <person name="Morin E."/>
            <person name="Murat C."/>
            <person name="Riley R."/>
            <person name="Ohm R."/>
            <person name="Sun H."/>
            <person name="Tunlid A."/>
            <person name="Henrissat B."/>
            <person name="Grigoriev I.V."/>
            <person name="Hibbett D.S."/>
            <person name="Martin F."/>
        </authorList>
    </citation>
    <scope>NUCLEOTIDE SEQUENCE [LARGE SCALE GENOMIC DNA]</scope>
    <source>
        <strain evidence="11">MAFF 305830</strain>
    </source>
</reference>